<dbReference type="AlphaFoldDB" id="A0A940S0K5"/>
<dbReference type="InterPro" id="IPR041649">
    <property type="entry name" value="NepR"/>
</dbReference>
<feature type="domain" description="Anti-sigma factor NepR" evidence="1">
    <location>
        <begin position="11"/>
        <end position="45"/>
    </location>
</feature>
<protein>
    <submittedName>
        <fullName evidence="2">RNA polymerase subunit sigma-70</fullName>
    </submittedName>
</protein>
<evidence type="ECO:0000313" key="3">
    <source>
        <dbReference type="Proteomes" id="UP000675940"/>
    </source>
</evidence>
<dbReference type="Proteomes" id="UP000675940">
    <property type="component" value="Unassembled WGS sequence"/>
</dbReference>
<comment type="caution">
    <text evidence="2">The sequence shown here is derived from an EMBL/GenBank/DDBJ whole genome shotgun (WGS) entry which is preliminary data.</text>
</comment>
<evidence type="ECO:0000259" key="1">
    <source>
        <dbReference type="Pfam" id="PF18557"/>
    </source>
</evidence>
<dbReference type="EMBL" id="JAGISH010000006">
    <property type="protein sequence ID" value="MBP0483183.1"/>
    <property type="molecule type" value="Genomic_DNA"/>
</dbReference>
<organism evidence="2 3">
    <name type="scientific">Sagittula salina</name>
    <dbReference type="NCBI Taxonomy" id="2820268"/>
    <lineage>
        <taxon>Bacteria</taxon>
        <taxon>Pseudomonadati</taxon>
        <taxon>Pseudomonadota</taxon>
        <taxon>Alphaproteobacteria</taxon>
        <taxon>Rhodobacterales</taxon>
        <taxon>Roseobacteraceae</taxon>
        <taxon>Sagittula</taxon>
    </lineage>
</organism>
<proteinExistence type="predicted"/>
<evidence type="ECO:0000313" key="2">
    <source>
        <dbReference type="EMBL" id="MBP0483183.1"/>
    </source>
</evidence>
<name>A0A940S0K5_9RHOB</name>
<gene>
    <name evidence="2" type="ORF">J5474_11855</name>
</gene>
<keyword evidence="3" id="KW-1185">Reference proteome</keyword>
<accession>A0A940S0K5</accession>
<reference evidence="2" key="1">
    <citation type="submission" date="2021-03" db="EMBL/GenBank/DDBJ databases">
        <title>Sagittula salina sp. nov. strain M10.9X isolated from the marine waste.</title>
        <authorList>
            <person name="Satari L."/>
            <person name="Molina-Menor E."/>
            <person name="Vidal-Verdu A."/>
            <person name="Pascual J."/>
            <person name="Pereto J."/>
            <person name="Porcar M."/>
        </authorList>
    </citation>
    <scope>NUCLEOTIDE SEQUENCE</scope>
    <source>
        <strain evidence="2">M10.9X</strain>
    </source>
</reference>
<sequence length="56" mass="6249">MNSDRKTSRVQQEIDENLKRAYGDVTQQDVPDRFTQLLAQLKAAEGGKPAKDSDNA</sequence>
<dbReference type="Pfam" id="PF18557">
    <property type="entry name" value="NepR"/>
    <property type="match status" value="1"/>
</dbReference>